<dbReference type="Pfam" id="PF01527">
    <property type="entry name" value="HTH_Tnp_1"/>
    <property type="match status" value="1"/>
</dbReference>
<accession>A0ABV6AX21</accession>
<proteinExistence type="predicted"/>
<evidence type="ECO:0000313" key="3">
    <source>
        <dbReference type="Proteomes" id="UP001589733"/>
    </source>
</evidence>
<comment type="caution">
    <text evidence="2">The sequence shown here is derived from an EMBL/GenBank/DDBJ whole genome shotgun (WGS) entry which is preliminary data.</text>
</comment>
<feature type="coiled-coil region" evidence="1">
    <location>
        <begin position="48"/>
        <end position="75"/>
    </location>
</feature>
<protein>
    <submittedName>
        <fullName evidence="2">Transposase</fullName>
    </submittedName>
</protein>
<dbReference type="SUPFAM" id="SSF48295">
    <property type="entry name" value="TrpR-like"/>
    <property type="match status" value="1"/>
</dbReference>
<organism evidence="2 3">
    <name type="scientific">Deinococcus oregonensis</name>
    <dbReference type="NCBI Taxonomy" id="1805970"/>
    <lineage>
        <taxon>Bacteria</taxon>
        <taxon>Thermotogati</taxon>
        <taxon>Deinococcota</taxon>
        <taxon>Deinococci</taxon>
        <taxon>Deinococcales</taxon>
        <taxon>Deinococcaceae</taxon>
        <taxon>Deinococcus</taxon>
    </lineage>
</organism>
<evidence type="ECO:0000256" key="1">
    <source>
        <dbReference type="SAM" id="Coils"/>
    </source>
</evidence>
<dbReference type="Proteomes" id="UP001589733">
    <property type="component" value="Unassembled WGS sequence"/>
</dbReference>
<evidence type="ECO:0000313" key="2">
    <source>
        <dbReference type="EMBL" id="MFB9991537.1"/>
    </source>
</evidence>
<dbReference type="RefSeq" id="WP_380006734.1">
    <property type="nucleotide sequence ID" value="NZ_JBHLYR010000020.1"/>
</dbReference>
<reference evidence="2 3" key="1">
    <citation type="submission" date="2024-09" db="EMBL/GenBank/DDBJ databases">
        <authorList>
            <person name="Sun Q."/>
            <person name="Mori K."/>
        </authorList>
    </citation>
    <scope>NUCLEOTIDE SEQUENCE [LARGE SCALE GENOMIC DNA]</scope>
    <source>
        <strain evidence="2 3">JCM 13503</strain>
    </source>
</reference>
<dbReference type="EMBL" id="JBHLYR010000020">
    <property type="protein sequence ID" value="MFB9991537.1"/>
    <property type="molecule type" value="Genomic_DNA"/>
</dbReference>
<keyword evidence="1" id="KW-0175">Coiled coil</keyword>
<sequence>MSVLRGELGVAEAARQHDVNESLIHSWKAQFLEAGRARLAGDRPNQGMSLLERENDRLKRMVAEKELELDIARKVRRL</sequence>
<dbReference type="InterPro" id="IPR002514">
    <property type="entry name" value="Transposase_8"/>
</dbReference>
<name>A0ABV6AX21_9DEIO</name>
<gene>
    <name evidence="2" type="ORF">ACFFLM_06095</name>
</gene>
<keyword evidence="3" id="KW-1185">Reference proteome</keyword>
<dbReference type="InterPro" id="IPR010921">
    <property type="entry name" value="Trp_repressor/repl_initiator"/>
</dbReference>